<feature type="region of interest" description="Disordered" evidence="5">
    <location>
        <begin position="1"/>
        <end position="26"/>
    </location>
</feature>
<keyword evidence="3 6" id="KW-1133">Transmembrane helix</keyword>
<comment type="subcellular location">
    <subcellularLocation>
        <location evidence="1">Cell membrane</location>
        <topology evidence="1">Multi-pass membrane protein</topology>
    </subcellularLocation>
</comment>
<dbReference type="InterPro" id="IPR036259">
    <property type="entry name" value="MFS_trans_sf"/>
</dbReference>
<feature type="transmembrane region" description="Helical" evidence="6">
    <location>
        <begin position="267"/>
        <end position="286"/>
    </location>
</feature>
<protein>
    <submittedName>
        <fullName evidence="8">Putative MFS family arabinose efflux permease</fullName>
    </submittedName>
</protein>
<dbReference type="PANTHER" id="PTHR23542:SF1">
    <property type="entry name" value="MAJOR FACILITATOR SUPERFAMILY (MFS) PROFILE DOMAIN-CONTAINING PROTEIN"/>
    <property type="match status" value="1"/>
</dbReference>
<feature type="transmembrane region" description="Helical" evidence="6">
    <location>
        <begin position="41"/>
        <end position="62"/>
    </location>
</feature>
<proteinExistence type="predicted"/>
<feature type="transmembrane region" description="Helical" evidence="6">
    <location>
        <begin position="192"/>
        <end position="213"/>
    </location>
</feature>
<dbReference type="AlphaFoldDB" id="A0A542UEG4"/>
<accession>A0A542UEG4</accession>
<evidence type="ECO:0000313" key="8">
    <source>
        <dbReference type="EMBL" id="TQK97462.1"/>
    </source>
</evidence>
<feature type="transmembrane region" description="Helical" evidence="6">
    <location>
        <begin position="356"/>
        <end position="379"/>
    </location>
</feature>
<keyword evidence="4 6" id="KW-0472">Membrane</keyword>
<feature type="transmembrane region" description="Helical" evidence="6">
    <location>
        <begin position="385"/>
        <end position="405"/>
    </location>
</feature>
<dbReference type="PANTHER" id="PTHR23542">
    <property type="match status" value="1"/>
</dbReference>
<evidence type="ECO:0000256" key="2">
    <source>
        <dbReference type="ARBA" id="ARBA00022692"/>
    </source>
</evidence>
<keyword evidence="2 6" id="KW-0812">Transmembrane</keyword>
<reference evidence="8 9" key="1">
    <citation type="submission" date="2019-06" db="EMBL/GenBank/DDBJ databases">
        <title>Sequencing the genomes of 1000 actinobacteria strains.</title>
        <authorList>
            <person name="Klenk H.-P."/>
        </authorList>
    </citation>
    <scope>NUCLEOTIDE SEQUENCE [LARGE SCALE GENOMIC DNA]</scope>
    <source>
        <strain evidence="8 9">DSM 41929</strain>
    </source>
</reference>
<dbReference type="Proteomes" id="UP000318103">
    <property type="component" value="Unassembled WGS sequence"/>
</dbReference>
<feature type="transmembrane region" description="Helical" evidence="6">
    <location>
        <begin position="298"/>
        <end position="316"/>
    </location>
</feature>
<dbReference type="GO" id="GO:0022857">
    <property type="term" value="F:transmembrane transporter activity"/>
    <property type="evidence" value="ECO:0007669"/>
    <property type="project" value="InterPro"/>
</dbReference>
<dbReference type="Gene3D" id="1.20.1250.20">
    <property type="entry name" value="MFS general substrate transporter like domains"/>
    <property type="match status" value="2"/>
</dbReference>
<evidence type="ECO:0000259" key="7">
    <source>
        <dbReference type="PROSITE" id="PS50850"/>
    </source>
</evidence>
<gene>
    <name evidence="8" type="ORF">FB563_2428</name>
</gene>
<feature type="compositionally biased region" description="Basic and acidic residues" evidence="5">
    <location>
        <begin position="1"/>
        <end position="12"/>
    </location>
</feature>
<dbReference type="Pfam" id="PF07690">
    <property type="entry name" value="MFS_1"/>
    <property type="match status" value="1"/>
</dbReference>
<dbReference type="InterPro" id="IPR020846">
    <property type="entry name" value="MFS_dom"/>
</dbReference>
<feature type="transmembrane region" description="Helical" evidence="6">
    <location>
        <begin position="102"/>
        <end position="121"/>
    </location>
</feature>
<dbReference type="SUPFAM" id="SSF103473">
    <property type="entry name" value="MFS general substrate transporter"/>
    <property type="match status" value="1"/>
</dbReference>
<dbReference type="OrthoDB" id="4229605at2"/>
<evidence type="ECO:0000256" key="6">
    <source>
        <dbReference type="SAM" id="Phobius"/>
    </source>
</evidence>
<dbReference type="PROSITE" id="PS50850">
    <property type="entry name" value="MFS"/>
    <property type="match status" value="1"/>
</dbReference>
<sequence>MTHAVSDSRPEEPSTETGAKPPPAGNRFLTVLRDKTMRAPLLWSIVGRFPLFLVTLALVVFATSRGTGYGSAGLLLACYSLGGAVLAPIVARRVDVHGQTPLLLLTGVVHPLALIALVCMAPDARLAQLVCASVAGATIPPISGSVRSLWSTLPTSGREAGFSLEAVLSEIFFIGGPLLLSGILFWGTPATALVVGGVLAGVGAIGFATTQASRNWRAEETESDLLGALRSPGLVRLLAILVCAAVSTGVFNLALPAFAEEHGSADSVGLIFGAWGVGGVVGGLWYGSRNRDWPAERTLAIGLLLLSALTALPLLAWDNWSIGLALAIGGLVYAPVTAVEYELVARTAPSGAITEAFTWVITVNVVGTAVGSQLGGLLVGSYGTWAAFVAAVAALLAGAAVAFAVRHRFAAPDASPGSAHPDLAGSEL</sequence>
<name>A0A542UEG4_9ACTN</name>
<evidence type="ECO:0000256" key="4">
    <source>
        <dbReference type="ARBA" id="ARBA00023136"/>
    </source>
</evidence>
<dbReference type="InterPro" id="IPR011701">
    <property type="entry name" value="MFS"/>
</dbReference>
<feature type="transmembrane region" description="Helical" evidence="6">
    <location>
        <begin position="322"/>
        <end position="344"/>
    </location>
</feature>
<evidence type="ECO:0000313" key="9">
    <source>
        <dbReference type="Proteomes" id="UP000318103"/>
    </source>
</evidence>
<keyword evidence="9" id="KW-1185">Reference proteome</keyword>
<organism evidence="8 9">
    <name type="scientific">Streptomyces puniciscabiei</name>
    <dbReference type="NCBI Taxonomy" id="164348"/>
    <lineage>
        <taxon>Bacteria</taxon>
        <taxon>Bacillati</taxon>
        <taxon>Actinomycetota</taxon>
        <taxon>Actinomycetes</taxon>
        <taxon>Kitasatosporales</taxon>
        <taxon>Streptomycetaceae</taxon>
        <taxon>Streptomyces</taxon>
    </lineage>
</organism>
<evidence type="ECO:0000256" key="1">
    <source>
        <dbReference type="ARBA" id="ARBA00004651"/>
    </source>
</evidence>
<feature type="transmembrane region" description="Helical" evidence="6">
    <location>
        <begin position="234"/>
        <end position="255"/>
    </location>
</feature>
<feature type="transmembrane region" description="Helical" evidence="6">
    <location>
        <begin position="68"/>
        <end position="90"/>
    </location>
</feature>
<evidence type="ECO:0000256" key="3">
    <source>
        <dbReference type="ARBA" id="ARBA00022989"/>
    </source>
</evidence>
<feature type="domain" description="Major facilitator superfamily (MFS) profile" evidence="7">
    <location>
        <begin position="233"/>
        <end position="428"/>
    </location>
</feature>
<comment type="caution">
    <text evidence="8">The sequence shown here is derived from an EMBL/GenBank/DDBJ whole genome shotgun (WGS) entry which is preliminary data.</text>
</comment>
<evidence type="ECO:0000256" key="5">
    <source>
        <dbReference type="SAM" id="MobiDB-lite"/>
    </source>
</evidence>
<dbReference type="GO" id="GO:0005886">
    <property type="term" value="C:plasma membrane"/>
    <property type="evidence" value="ECO:0007669"/>
    <property type="project" value="UniProtKB-SubCell"/>
</dbReference>
<dbReference type="EMBL" id="VFNX01000001">
    <property type="protein sequence ID" value="TQK97462.1"/>
    <property type="molecule type" value="Genomic_DNA"/>
</dbReference>
<dbReference type="RefSeq" id="WP_142218646.1">
    <property type="nucleotide sequence ID" value="NZ_JBPJFI010000001.1"/>
</dbReference>